<feature type="region of interest" description="Disordered" evidence="1">
    <location>
        <begin position="1"/>
        <end position="28"/>
    </location>
</feature>
<keyword evidence="2" id="KW-1185">Reference proteome</keyword>
<evidence type="ECO:0000256" key="1">
    <source>
        <dbReference type="SAM" id="MobiDB-lite"/>
    </source>
</evidence>
<organism evidence="2 3">
    <name type="scientific">Lingula anatina</name>
    <name type="common">Brachiopod</name>
    <name type="synonym">Lingula unguis</name>
    <dbReference type="NCBI Taxonomy" id="7574"/>
    <lineage>
        <taxon>Eukaryota</taxon>
        <taxon>Metazoa</taxon>
        <taxon>Spiralia</taxon>
        <taxon>Lophotrochozoa</taxon>
        <taxon>Brachiopoda</taxon>
        <taxon>Linguliformea</taxon>
        <taxon>Lingulata</taxon>
        <taxon>Lingulida</taxon>
        <taxon>Linguloidea</taxon>
        <taxon>Lingulidae</taxon>
        <taxon>Lingula</taxon>
    </lineage>
</organism>
<accession>A0A1S3JEM3</accession>
<name>A0A1S3JEM3_LINAN</name>
<dbReference type="GeneID" id="106172620"/>
<sequence>MVGKGMGESLTKVKVSGTDPDGDSAGNTASITLAELSERYLDKGHNPRDSDNFCHYEWWSCTENQISLGNRDDKLSVFTKHMVNGLRSGHKCGLQDTTDQCMLCKRLQKEALAKGYISPEILNSYVFEHVKKELANYRIQQPMNTRSEKRPMKIAYYNKRHLCQEVVVFTPKETLVIKLTDQVEAKLSDIKDYIAGEVKEKGLFPSSVTGDQLCLMEEALHKEIDDDKELQQSLDRNFPLHCCLRTAQTYFKLLSGPIVLLPIDREKLMELLDHLVIETTGKEGLLFKAVKVMNRHYTITFCAEKYEGNPIKIPSQYQQDEVVKEYIGTINYAINSIHDLDQDEMRVVKSGVTFHVKIVMDKCGNTPEELDWAEIVMVYCSYL</sequence>
<proteinExistence type="predicted"/>
<protein>
    <submittedName>
        <fullName evidence="3">Uncharacterized protein LOC106172620</fullName>
    </submittedName>
</protein>
<dbReference type="RefSeq" id="XP_013408862.1">
    <property type="nucleotide sequence ID" value="XM_013553408.2"/>
</dbReference>
<dbReference type="Proteomes" id="UP000085678">
    <property type="component" value="Unplaced"/>
</dbReference>
<evidence type="ECO:0000313" key="3">
    <source>
        <dbReference type="RefSeq" id="XP_013408862.1"/>
    </source>
</evidence>
<dbReference type="InParanoid" id="A0A1S3JEM3"/>
<evidence type="ECO:0000313" key="2">
    <source>
        <dbReference type="Proteomes" id="UP000085678"/>
    </source>
</evidence>
<dbReference type="AlphaFoldDB" id="A0A1S3JEM3"/>
<dbReference type="KEGG" id="lak:106172620"/>
<gene>
    <name evidence="3" type="primary">LOC106172620</name>
</gene>
<dbReference type="OrthoDB" id="10670695at2759"/>
<reference evidence="3" key="1">
    <citation type="submission" date="2025-08" db="UniProtKB">
        <authorList>
            <consortium name="RefSeq"/>
        </authorList>
    </citation>
    <scope>IDENTIFICATION</scope>
    <source>
        <tissue evidence="3">Gonads</tissue>
    </source>
</reference>